<dbReference type="InterPro" id="IPR036097">
    <property type="entry name" value="HisK_dim/P_sf"/>
</dbReference>
<dbReference type="PROSITE" id="PS50112">
    <property type="entry name" value="PAS"/>
    <property type="match status" value="1"/>
</dbReference>
<protein>
    <recommendedName>
        <fullName evidence="2">histidine kinase</fullName>
        <ecNumber evidence="2">2.7.13.3</ecNumber>
    </recommendedName>
</protein>
<dbReference type="SUPFAM" id="SSF47384">
    <property type="entry name" value="Homodimeric domain of signal transducing histidine kinase"/>
    <property type="match status" value="1"/>
</dbReference>
<dbReference type="InterPro" id="IPR036890">
    <property type="entry name" value="HATPase_C_sf"/>
</dbReference>
<dbReference type="GO" id="GO:0000155">
    <property type="term" value="F:phosphorelay sensor kinase activity"/>
    <property type="evidence" value="ECO:0007669"/>
    <property type="project" value="InterPro"/>
</dbReference>
<dbReference type="InterPro" id="IPR003594">
    <property type="entry name" value="HATPase_dom"/>
</dbReference>
<dbReference type="PRINTS" id="PR00344">
    <property type="entry name" value="BCTRLSENSOR"/>
</dbReference>
<gene>
    <name evidence="9" type="ORF">SAMN06296052_11575</name>
</gene>
<dbReference type="Pfam" id="PF02518">
    <property type="entry name" value="HATPase_c"/>
    <property type="match status" value="1"/>
</dbReference>
<dbReference type="EMBL" id="FZOQ01000015">
    <property type="protein sequence ID" value="SNS87110.1"/>
    <property type="molecule type" value="Genomic_DNA"/>
</dbReference>
<evidence type="ECO:0000256" key="3">
    <source>
        <dbReference type="ARBA" id="ARBA00022553"/>
    </source>
</evidence>
<dbReference type="AlphaFoldDB" id="A0A239I0E7"/>
<dbReference type="Gene3D" id="1.10.287.130">
    <property type="match status" value="1"/>
</dbReference>
<keyword evidence="6" id="KW-0175">Coiled coil</keyword>
<keyword evidence="3" id="KW-0597">Phosphoprotein</keyword>
<dbReference type="InterPro" id="IPR005467">
    <property type="entry name" value="His_kinase_dom"/>
</dbReference>
<dbReference type="EC" id="2.7.13.3" evidence="2"/>
<dbReference type="PANTHER" id="PTHR43304">
    <property type="entry name" value="PHYTOCHROME-LIKE PROTEIN CPH1"/>
    <property type="match status" value="1"/>
</dbReference>
<keyword evidence="5" id="KW-0418">Kinase</keyword>
<dbReference type="Pfam" id="PF08448">
    <property type="entry name" value="PAS_4"/>
    <property type="match status" value="3"/>
</dbReference>
<dbReference type="SUPFAM" id="SSF55874">
    <property type="entry name" value="ATPase domain of HSP90 chaperone/DNA topoisomerase II/histidine kinase"/>
    <property type="match status" value="1"/>
</dbReference>
<sequence length="875" mass="99468">MTQVASLTPEVLHLLETVPDLYLILSPDFIILTASARYLKATYTEREKIQGRLVFDIFPDNPALQHSEATTNLRYSLEWVLAHKQPHEMGLLRYDILEPGQVGAFQEKYWRSSHTPVLDGEGNIQYIIHKTIDVTSEVLAQKQVKEYEQQLEQAQGLQELANAELASARAETELERKKLYEVFMRAPAMICIFEGPAHVFKLVNPPYQQLVGDRPLLGKPIAEAMPELAGQPIFGLLDHVYRTGESFHTDEMKVQLDHDNTGGLGHNYYNFTYQPTRNVVGETDGVLVYAYEVTAQVEARQKIEQREQDLQILNEQLTAANEEIRAAYEELSDTQLALQDLNQQLEAQVMVRTRELQLSKAETEAQRNRLHQLFMEAPAPIAILAGERFVFDLVNPAYQQLLPGRKLLGNSMLSEALAELAAQPFANLLRQVYRTGETIVKKEELIPVARYEGAPLEERYFNYTLQARRDEQDKVDGIIIFAFEVTDQVEARQAAERSAERLQLITDALPVLIGYLDKEEKYRFANKAYESWFPLKSKELLGRPVREVVGEKAYKGVKEYIDRALAGERLDFDSRMPYREDFVKYIHTSYIPDIQEGKVAGFFTLVSDVTEQVQARQQIEEREKEALALTKELAAINEELKTANEQLRRTNIDLDNFVYTASHDLKAPIYNIEGLLRLLTDTLPTPVLSSEGLEGVTGMIEDSITRFKRTIEHLTEVSKLQKENNQEPVEVNLSDVVRDVRLDLSSQLEAVDAQLDVDIAACPGIHFSEKNLRSVVYNLLSNAVKYRSPERKPRIQLYCKQEGEYIALSVRDNGLGMDLAGKQKLFSMFGRLHDHVEGSGIGLYMVKKIVENADGRIEVESEVGVGSTFTVYFKS</sequence>
<feature type="domain" description="PAS" evidence="8">
    <location>
        <begin position="498"/>
        <end position="568"/>
    </location>
</feature>
<evidence type="ECO:0000256" key="1">
    <source>
        <dbReference type="ARBA" id="ARBA00000085"/>
    </source>
</evidence>
<dbReference type="Proteomes" id="UP000198432">
    <property type="component" value="Unassembled WGS sequence"/>
</dbReference>
<dbReference type="InterPro" id="IPR013656">
    <property type="entry name" value="PAS_4"/>
</dbReference>
<dbReference type="SMART" id="SM00091">
    <property type="entry name" value="PAS"/>
    <property type="match status" value="3"/>
</dbReference>
<feature type="domain" description="Histidine kinase" evidence="7">
    <location>
        <begin position="660"/>
        <end position="875"/>
    </location>
</feature>
<dbReference type="PANTHER" id="PTHR43304:SF1">
    <property type="entry name" value="PAC DOMAIN-CONTAINING PROTEIN"/>
    <property type="match status" value="1"/>
</dbReference>
<feature type="coiled-coil region" evidence="6">
    <location>
        <begin position="137"/>
        <end position="171"/>
    </location>
</feature>
<dbReference type="Gene3D" id="3.30.565.10">
    <property type="entry name" value="Histidine kinase-like ATPase, C-terminal domain"/>
    <property type="match status" value="1"/>
</dbReference>
<dbReference type="PROSITE" id="PS50109">
    <property type="entry name" value="HIS_KIN"/>
    <property type="match status" value="1"/>
</dbReference>
<dbReference type="SMART" id="SM00387">
    <property type="entry name" value="HATPase_c"/>
    <property type="match status" value="1"/>
</dbReference>
<comment type="catalytic activity">
    <reaction evidence="1">
        <text>ATP + protein L-histidine = ADP + protein N-phospho-L-histidine.</text>
        <dbReference type="EC" id="2.7.13.3"/>
    </reaction>
</comment>
<evidence type="ECO:0000256" key="4">
    <source>
        <dbReference type="ARBA" id="ARBA00022679"/>
    </source>
</evidence>
<reference evidence="10" key="1">
    <citation type="submission" date="2017-06" db="EMBL/GenBank/DDBJ databases">
        <authorList>
            <person name="Varghese N."/>
            <person name="Submissions S."/>
        </authorList>
    </citation>
    <scope>NUCLEOTIDE SEQUENCE [LARGE SCALE GENOMIC DNA]</scope>
    <source>
        <strain evidence="10">NKM1</strain>
    </source>
</reference>
<dbReference type="CDD" id="cd00082">
    <property type="entry name" value="HisKA"/>
    <property type="match status" value="1"/>
</dbReference>
<dbReference type="Gene3D" id="3.30.450.20">
    <property type="entry name" value="PAS domain"/>
    <property type="match status" value="4"/>
</dbReference>
<dbReference type="SUPFAM" id="SSF55785">
    <property type="entry name" value="PYP-like sensor domain (PAS domain)"/>
    <property type="match status" value="2"/>
</dbReference>
<dbReference type="CDD" id="cd00130">
    <property type="entry name" value="PAS"/>
    <property type="match status" value="1"/>
</dbReference>
<organism evidence="9 10">
    <name type="scientific">Pontibacter ummariensis</name>
    <dbReference type="NCBI Taxonomy" id="1610492"/>
    <lineage>
        <taxon>Bacteria</taxon>
        <taxon>Pseudomonadati</taxon>
        <taxon>Bacteroidota</taxon>
        <taxon>Cytophagia</taxon>
        <taxon>Cytophagales</taxon>
        <taxon>Hymenobacteraceae</taxon>
        <taxon>Pontibacter</taxon>
    </lineage>
</organism>
<dbReference type="RefSeq" id="WP_144266333.1">
    <property type="nucleotide sequence ID" value="NZ_FZOQ01000015.1"/>
</dbReference>
<dbReference type="NCBIfam" id="TIGR00229">
    <property type="entry name" value="sensory_box"/>
    <property type="match status" value="1"/>
</dbReference>
<dbReference type="InterPro" id="IPR052162">
    <property type="entry name" value="Sensor_kinase/Photoreceptor"/>
</dbReference>
<evidence type="ECO:0000259" key="7">
    <source>
        <dbReference type="PROSITE" id="PS50109"/>
    </source>
</evidence>
<keyword evidence="10" id="KW-1185">Reference proteome</keyword>
<evidence type="ECO:0000259" key="8">
    <source>
        <dbReference type="PROSITE" id="PS50112"/>
    </source>
</evidence>
<dbReference type="SMART" id="SM00388">
    <property type="entry name" value="HisKA"/>
    <property type="match status" value="1"/>
</dbReference>
<evidence type="ECO:0000313" key="9">
    <source>
        <dbReference type="EMBL" id="SNS87110.1"/>
    </source>
</evidence>
<dbReference type="OrthoDB" id="9766459at2"/>
<dbReference type="InterPro" id="IPR035965">
    <property type="entry name" value="PAS-like_dom_sf"/>
</dbReference>
<keyword evidence="4" id="KW-0808">Transferase</keyword>
<feature type="coiled-coil region" evidence="6">
    <location>
        <begin position="296"/>
        <end position="348"/>
    </location>
</feature>
<evidence type="ECO:0000256" key="2">
    <source>
        <dbReference type="ARBA" id="ARBA00012438"/>
    </source>
</evidence>
<feature type="coiled-coil region" evidence="6">
    <location>
        <begin position="612"/>
        <end position="653"/>
    </location>
</feature>
<dbReference type="InterPro" id="IPR000014">
    <property type="entry name" value="PAS"/>
</dbReference>
<name>A0A239I0E7_9BACT</name>
<evidence type="ECO:0000256" key="6">
    <source>
        <dbReference type="SAM" id="Coils"/>
    </source>
</evidence>
<dbReference type="InterPro" id="IPR003661">
    <property type="entry name" value="HisK_dim/P_dom"/>
</dbReference>
<evidence type="ECO:0000313" key="10">
    <source>
        <dbReference type="Proteomes" id="UP000198432"/>
    </source>
</evidence>
<dbReference type="InterPro" id="IPR004358">
    <property type="entry name" value="Sig_transdc_His_kin-like_C"/>
</dbReference>
<accession>A0A239I0E7</accession>
<proteinExistence type="predicted"/>
<evidence type="ECO:0000256" key="5">
    <source>
        <dbReference type="ARBA" id="ARBA00022777"/>
    </source>
</evidence>